<reference evidence="2" key="1">
    <citation type="journal article" date="2005" name="Proc. Natl. Acad. Sci. U.S.A.">
        <title>The psychrophilic lifestyle as revealed by the genome sequence of Colwellia psychrerythraea 34H through genomic and proteomic analyses.</title>
        <authorList>
            <person name="Methe B.A."/>
            <person name="Nelson K.E."/>
            <person name="Deming J.W."/>
            <person name="Momen B."/>
            <person name="Melamud E."/>
            <person name="Zhang X."/>
            <person name="Moult J."/>
            <person name="Madupu R."/>
            <person name="Nelson W.C."/>
            <person name="Dodson R.J."/>
            <person name="Brinkac L.M."/>
            <person name="Daugherty S.C."/>
            <person name="Durkin A.S."/>
            <person name="DeBoy R.T."/>
            <person name="Kolonay J.F."/>
            <person name="Sullivan S.A."/>
            <person name="Zhou L."/>
            <person name="Davidsen T.M."/>
            <person name="Wu M."/>
            <person name="Huston A.L."/>
            <person name="Lewis M."/>
            <person name="Weaver B."/>
            <person name="Weidman J.F."/>
            <person name="Khouri H."/>
            <person name="Utterback T.R."/>
            <person name="Feldblyum T.V."/>
            <person name="Fraser C.M."/>
        </authorList>
    </citation>
    <scope>NUCLEOTIDE SEQUENCE [LARGE SCALE GENOMIC DNA]</scope>
    <source>
        <strain evidence="2">34H</strain>
    </source>
</reference>
<protein>
    <submittedName>
        <fullName evidence="2">Uncharacterized protein</fullName>
    </submittedName>
</protein>
<organism evidence="2 3">
    <name type="scientific">Colwellia psychrerythraea (strain 34H / ATCC BAA-681)</name>
    <name type="common">Vibrio psychroerythus</name>
    <dbReference type="NCBI Taxonomy" id="167879"/>
    <lineage>
        <taxon>Bacteria</taxon>
        <taxon>Pseudomonadati</taxon>
        <taxon>Pseudomonadota</taxon>
        <taxon>Gammaproteobacteria</taxon>
        <taxon>Alteromonadales</taxon>
        <taxon>Colwelliaceae</taxon>
        <taxon>Colwellia</taxon>
    </lineage>
</organism>
<accession>Q47ZV2</accession>
<feature type="compositionally biased region" description="Polar residues" evidence="1">
    <location>
        <begin position="14"/>
        <end position="26"/>
    </location>
</feature>
<name>Q47ZV2_COLP3</name>
<dbReference type="HOGENOM" id="CLU_3373165_0_0_6"/>
<sequence>MLKEKLIVNVNNAHQEGRGSRTSSWSLKLLSKVH</sequence>
<dbReference type="EMBL" id="CP000083">
    <property type="protein sequence ID" value="AAZ26805.1"/>
    <property type="molecule type" value="Genomic_DNA"/>
</dbReference>
<proteinExistence type="predicted"/>
<evidence type="ECO:0000256" key="1">
    <source>
        <dbReference type="SAM" id="MobiDB-lite"/>
    </source>
</evidence>
<gene>
    <name evidence="2" type="ordered locus">CPS_2967</name>
</gene>
<evidence type="ECO:0000313" key="2">
    <source>
        <dbReference type="EMBL" id="AAZ26805.1"/>
    </source>
</evidence>
<feature type="region of interest" description="Disordered" evidence="1">
    <location>
        <begin position="14"/>
        <end position="34"/>
    </location>
</feature>
<dbReference type="AlphaFoldDB" id="Q47ZV2"/>
<evidence type="ECO:0000313" key="3">
    <source>
        <dbReference type="Proteomes" id="UP000000547"/>
    </source>
</evidence>
<dbReference type="Proteomes" id="UP000000547">
    <property type="component" value="Chromosome"/>
</dbReference>
<dbReference type="KEGG" id="cps:CPS_2967"/>